<dbReference type="PANTHER" id="PTHR43537">
    <property type="entry name" value="TRANSCRIPTIONAL REGULATOR, GNTR FAMILY"/>
    <property type="match status" value="1"/>
</dbReference>
<accession>A0ABW3AFX2</accession>
<dbReference type="Pfam" id="PF07729">
    <property type="entry name" value="FCD"/>
    <property type="match status" value="1"/>
</dbReference>
<dbReference type="RefSeq" id="WP_204980796.1">
    <property type="nucleotide sequence ID" value="NZ_JBHTII010000001.1"/>
</dbReference>
<keyword evidence="2" id="KW-0238">DNA-binding</keyword>
<evidence type="ECO:0000256" key="1">
    <source>
        <dbReference type="ARBA" id="ARBA00023015"/>
    </source>
</evidence>
<feature type="domain" description="HTH gntR-type" evidence="4">
    <location>
        <begin position="16"/>
        <end position="83"/>
    </location>
</feature>
<gene>
    <name evidence="5" type="ORF">ACFQ0P_04515</name>
</gene>
<reference evidence="6" key="1">
    <citation type="journal article" date="2019" name="Int. J. Syst. Evol. Microbiol.">
        <title>The Global Catalogue of Microorganisms (GCM) 10K type strain sequencing project: providing services to taxonomists for standard genome sequencing and annotation.</title>
        <authorList>
            <consortium name="The Broad Institute Genomics Platform"/>
            <consortium name="The Broad Institute Genome Sequencing Center for Infectious Disease"/>
            <person name="Wu L."/>
            <person name="Ma J."/>
        </authorList>
    </citation>
    <scope>NUCLEOTIDE SEQUENCE [LARGE SCALE GENOMIC DNA]</scope>
    <source>
        <strain evidence="6">CCUG 54523</strain>
    </source>
</reference>
<dbReference type="InterPro" id="IPR000524">
    <property type="entry name" value="Tscrpt_reg_HTH_GntR"/>
</dbReference>
<dbReference type="InterPro" id="IPR036388">
    <property type="entry name" value="WH-like_DNA-bd_sf"/>
</dbReference>
<dbReference type="InterPro" id="IPR011711">
    <property type="entry name" value="GntR_C"/>
</dbReference>
<dbReference type="PRINTS" id="PR00035">
    <property type="entry name" value="HTHGNTR"/>
</dbReference>
<comment type="caution">
    <text evidence="5">The sequence shown here is derived from an EMBL/GenBank/DDBJ whole genome shotgun (WGS) entry which is preliminary data.</text>
</comment>
<evidence type="ECO:0000256" key="3">
    <source>
        <dbReference type="ARBA" id="ARBA00023163"/>
    </source>
</evidence>
<keyword evidence="6" id="KW-1185">Reference proteome</keyword>
<sequence length="232" mass="26625">MSTDASEGLPASAPSHVASRRVADQLKTAILEGEFLPGSRIFQEELAARFGASRLPVREALRTLQSEGLVTLRTNHGAWVTRLSMEECLEIYRIRERVEPMLIADSMQRLTPDDLAVILELAQALDQTSDIGEYFRYDRQFHLESYRASRLGYLHSIVERLWNVTQYYRSAYTRLVDQNGSRWILDSEHRLLADAIERNNVDDAVQLIETHIRRTRVTLADHPEIFEIDATV</sequence>
<dbReference type="PROSITE" id="PS50949">
    <property type="entry name" value="HTH_GNTR"/>
    <property type="match status" value="1"/>
</dbReference>
<proteinExistence type="predicted"/>
<protein>
    <submittedName>
        <fullName evidence="5">GntR family transcriptional regulator</fullName>
    </submittedName>
</protein>
<evidence type="ECO:0000256" key="2">
    <source>
        <dbReference type="ARBA" id="ARBA00023125"/>
    </source>
</evidence>
<dbReference type="CDD" id="cd07377">
    <property type="entry name" value="WHTH_GntR"/>
    <property type="match status" value="1"/>
</dbReference>
<dbReference type="Gene3D" id="1.10.10.10">
    <property type="entry name" value="Winged helix-like DNA-binding domain superfamily/Winged helix DNA-binding domain"/>
    <property type="match status" value="1"/>
</dbReference>
<name>A0ABW3AFX2_9MICO</name>
<organism evidence="5 6">
    <name type="scientific">Microbacterium insulae</name>
    <dbReference type="NCBI Taxonomy" id="483014"/>
    <lineage>
        <taxon>Bacteria</taxon>
        <taxon>Bacillati</taxon>
        <taxon>Actinomycetota</taxon>
        <taxon>Actinomycetes</taxon>
        <taxon>Micrococcales</taxon>
        <taxon>Microbacteriaceae</taxon>
        <taxon>Microbacterium</taxon>
    </lineage>
</organism>
<dbReference type="SUPFAM" id="SSF48008">
    <property type="entry name" value="GntR ligand-binding domain-like"/>
    <property type="match status" value="1"/>
</dbReference>
<dbReference type="EMBL" id="JBHTII010000001">
    <property type="protein sequence ID" value="MFD0789650.1"/>
    <property type="molecule type" value="Genomic_DNA"/>
</dbReference>
<evidence type="ECO:0000313" key="6">
    <source>
        <dbReference type="Proteomes" id="UP001597055"/>
    </source>
</evidence>
<keyword evidence="3" id="KW-0804">Transcription</keyword>
<evidence type="ECO:0000259" key="4">
    <source>
        <dbReference type="PROSITE" id="PS50949"/>
    </source>
</evidence>
<dbReference type="PANTHER" id="PTHR43537:SF24">
    <property type="entry name" value="GLUCONATE OPERON TRANSCRIPTIONAL REPRESSOR"/>
    <property type="match status" value="1"/>
</dbReference>
<dbReference type="Pfam" id="PF00392">
    <property type="entry name" value="GntR"/>
    <property type="match status" value="1"/>
</dbReference>
<dbReference type="InterPro" id="IPR008920">
    <property type="entry name" value="TF_FadR/GntR_C"/>
</dbReference>
<dbReference type="SMART" id="SM00345">
    <property type="entry name" value="HTH_GNTR"/>
    <property type="match status" value="1"/>
</dbReference>
<keyword evidence="1" id="KW-0805">Transcription regulation</keyword>
<dbReference type="InterPro" id="IPR036390">
    <property type="entry name" value="WH_DNA-bd_sf"/>
</dbReference>
<dbReference type="Proteomes" id="UP001597055">
    <property type="component" value="Unassembled WGS sequence"/>
</dbReference>
<evidence type="ECO:0000313" key="5">
    <source>
        <dbReference type="EMBL" id="MFD0789650.1"/>
    </source>
</evidence>
<dbReference type="SMART" id="SM00895">
    <property type="entry name" value="FCD"/>
    <property type="match status" value="1"/>
</dbReference>
<dbReference type="SUPFAM" id="SSF46785">
    <property type="entry name" value="Winged helix' DNA-binding domain"/>
    <property type="match status" value="1"/>
</dbReference>
<dbReference type="Gene3D" id="1.20.120.530">
    <property type="entry name" value="GntR ligand-binding domain-like"/>
    <property type="match status" value="1"/>
</dbReference>